<dbReference type="InterPro" id="IPR016039">
    <property type="entry name" value="Thiolase-like"/>
</dbReference>
<dbReference type="SUPFAM" id="SSF53901">
    <property type="entry name" value="Thiolase-like"/>
    <property type="match status" value="2"/>
</dbReference>
<dbReference type="PANTHER" id="PTHR42870:SF1">
    <property type="entry name" value="NON-SPECIFIC LIPID-TRANSFER PROTEIN-LIKE 2"/>
    <property type="match status" value="1"/>
</dbReference>
<evidence type="ECO:0000313" key="9">
    <source>
        <dbReference type="Proteomes" id="UP001314205"/>
    </source>
</evidence>
<sequence length="533" mass="57616">MSLKVYIVGVGMTNFVKPNNAKDYPEIGKEAVEEALADSGISYDAVQQAVCGYVYGNSTCGQRVLYQLGMTGIPIYNVNNHGATGATALYLAYQLVQGGLADIVLALGFEKMSPGTLPGTAYPDRTYPLDKHADKMLEMVRIENAPLTAQCFGNAGLEHMKKYGTTRLHFAKIAFKNHQNGSRNPRALNQKAYTLDEILNSKQIFGPLTKLQCCGNSDGAAAAILMSEKAVAYYNLHEKAVEISGMTMATDTEAVFTEKSLMKVTGYDMSALAAKKVYAKSGISPKQIDVVELHDCFSCNELITYESLQLCEEGKGGEFVDAGDNTYGGKVVVNPSGGLIAKGNPIGATGLAQCAELVWQLRGEAGRRQVPNARIGLQHNLGLGGAVVVAIYRKGFDSVASKQISTITDNPESFKVYKYIKILEEVLKTMNEDLIDKVRGVYGIKVHNGPNGAQGYWIINTKVGKGKITYKSNEKPEVILTGSDQDIADIVSGKMDCQKAYLRGILSVQGNMTLAKKLQKLLAGTMKLVRAKI</sequence>
<protein>
    <recommendedName>
        <fullName evidence="4">acetyl-CoA C-acyltransferase</fullName>
        <ecNumber evidence="4">2.3.1.16</ecNumber>
    </recommendedName>
</protein>
<evidence type="ECO:0000256" key="2">
    <source>
        <dbReference type="ARBA" id="ARBA00023098"/>
    </source>
</evidence>
<dbReference type="Gene3D" id="3.40.47.10">
    <property type="match status" value="1"/>
</dbReference>
<name>A0AAV1KW29_9NEOP</name>
<keyword evidence="3" id="KW-0012">Acyltransferase</keyword>
<feature type="domain" description="Thiolase N-terminal" evidence="5">
    <location>
        <begin position="5"/>
        <end position="228"/>
    </location>
</feature>
<dbReference type="GO" id="GO:0003988">
    <property type="term" value="F:acetyl-CoA C-acyltransferase activity"/>
    <property type="evidence" value="ECO:0007669"/>
    <property type="project" value="UniProtKB-EC"/>
</dbReference>
<organism evidence="8 9">
    <name type="scientific">Parnassius mnemosyne</name>
    <name type="common">clouded apollo</name>
    <dbReference type="NCBI Taxonomy" id="213953"/>
    <lineage>
        <taxon>Eukaryota</taxon>
        <taxon>Metazoa</taxon>
        <taxon>Ecdysozoa</taxon>
        <taxon>Arthropoda</taxon>
        <taxon>Hexapoda</taxon>
        <taxon>Insecta</taxon>
        <taxon>Pterygota</taxon>
        <taxon>Neoptera</taxon>
        <taxon>Endopterygota</taxon>
        <taxon>Lepidoptera</taxon>
        <taxon>Glossata</taxon>
        <taxon>Ditrysia</taxon>
        <taxon>Papilionoidea</taxon>
        <taxon>Papilionidae</taxon>
        <taxon>Parnassiinae</taxon>
        <taxon>Parnassini</taxon>
        <taxon>Parnassius</taxon>
        <taxon>Driopa</taxon>
    </lineage>
</organism>
<evidence type="ECO:0000256" key="4">
    <source>
        <dbReference type="ARBA" id="ARBA00024073"/>
    </source>
</evidence>
<dbReference type="NCBIfam" id="NF006102">
    <property type="entry name" value="PRK08256.1"/>
    <property type="match status" value="1"/>
</dbReference>
<keyword evidence="3" id="KW-0808">Transferase</keyword>
<dbReference type="AlphaFoldDB" id="A0AAV1KW29"/>
<proteinExistence type="predicted"/>
<evidence type="ECO:0000259" key="5">
    <source>
        <dbReference type="Pfam" id="PF00108"/>
    </source>
</evidence>
<dbReference type="SUPFAM" id="SSF55718">
    <property type="entry name" value="SCP-like"/>
    <property type="match status" value="1"/>
</dbReference>
<evidence type="ECO:0000259" key="6">
    <source>
        <dbReference type="Pfam" id="PF02036"/>
    </source>
</evidence>
<feature type="domain" description="Thiolase C-terminal" evidence="7">
    <location>
        <begin position="250"/>
        <end position="383"/>
    </location>
</feature>
<dbReference type="Proteomes" id="UP001314205">
    <property type="component" value="Unassembled WGS sequence"/>
</dbReference>
<dbReference type="InterPro" id="IPR036527">
    <property type="entry name" value="SCP2_sterol-bd_dom_sf"/>
</dbReference>
<dbReference type="InterPro" id="IPR020616">
    <property type="entry name" value="Thiolase_N"/>
</dbReference>
<evidence type="ECO:0000256" key="3">
    <source>
        <dbReference type="ARBA" id="ARBA00023315"/>
    </source>
</evidence>
<dbReference type="Pfam" id="PF00108">
    <property type="entry name" value="Thiolase_N"/>
    <property type="match status" value="1"/>
</dbReference>
<keyword evidence="9" id="KW-1185">Reference proteome</keyword>
<keyword evidence="1" id="KW-0963">Cytoplasm</keyword>
<evidence type="ECO:0000313" key="8">
    <source>
        <dbReference type="EMBL" id="CAK1587256.1"/>
    </source>
</evidence>
<keyword evidence="2" id="KW-0443">Lipid metabolism</keyword>
<dbReference type="GO" id="GO:0006629">
    <property type="term" value="P:lipid metabolic process"/>
    <property type="evidence" value="ECO:0007669"/>
    <property type="project" value="UniProtKB-KW"/>
</dbReference>
<dbReference type="PANTHER" id="PTHR42870">
    <property type="entry name" value="ACETYL-COA C-ACETYLTRANSFERASE"/>
    <property type="match status" value="1"/>
</dbReference>
<reference evidence="8 9" key="1">
    <citation type="submission" date="2023-11" db="EMBL/GenBank/DDBJ databases">
        <authorList>
            <person name="Hedman E."/>
            <person name="Englund M."/>
            <person name="Stromberg M."/>
            <person name="Nyberg Akerstrom W."/>
            <person name="Nylinder S."/>
            <person name="Jareborg N."/>
            <person name="Kallberg Y."/>
            <person name="Kronander E."/>
        </authorList>
    </citation>
    <scope>NUCLEOTIDE SEQUENCE [LARGE SCALE GENOMIC DNA]</scope>
</reference>
<accession>A0AAV1KW29</accession>
<feature type="domain" description="SCP2" evidence="6">
    <location>
        <begin position="427"/>
        <end position="522"/>
    </location>
</feature>
<evidence type="ECO:0000256" key="1">
    <source>
        <dbReference type="ARBA" id="ARBA00022490"/>
    </source>
</evidence>
<dbReference type="InterPro" id="IPR055140">
    <property type="entry name" value="Thiolase_C_2"/>
</dbReference>
<dbReference type="EMBL" id="CAVLGL010000081">
    <property type="protein sequence ID" value="CAK1587256.1"/>
    <property type="molecule type" value="Genomic_DNA"/>
</dbReference>
<dbReference type="Gene3D" id="3.30.1050.10">
    <property type="entry name" value="SCP2 sterol-binding domain"/>
    <property type="match status" value="1"/>
</dbReference>
<dbReference type="Pfam" id="PF02036">
    <property type="entry name" value="SCP2"/>
    <property type="match status" value="1"/>
</dbReference>
<dbReference type="EC" id="2.3.1.16" evidence="4"/>
<dbReference type="InterPro" id="IPR003033">
    <property type="entry name" value="SCP2_sterol-bd_dom"/>
</dbReference>
<dbReference type="Pfam" id="PF22691">
    <property type="entry name" value="Thiolase_C_1"/>
    <property type="match status" value="1"/>
</dbReference>
<dbReference type="CDD" id="cd00829">
    <property type="entry name" value="SCP-x_thiolase"/>
    <property type="match status" value="1"/>
</dbReference>
<comment type="caution">
    <text evidence="8">The sequence shown here is derived from an EMBL/GenBank/DDBJ whole genome shotgun (WGS) entry which is preliminary data.</text>
</comment>
<evidence type="ECO:0000259" key="7">
    <source>
        <dbReference type="Pfam" id="PF22691"/>
    </source>
</evidence>
<gene>
    <name evidence="8" type="ORF">PARMNEM_LOCUS8106</name>
</gene>